<keyword evidence="5 10" id="KW-0067">ATP-binding</keyword>
<accession>A0A3M7QR52</accession>
<dbReference type="PROSITE" id="PS00109">
    <property type="entry name" value="PROTEIN_KINASE_TYR"/>
    <property type="match status" value="1"/>
</dbReference>
<evidence type="ECO:0000256" key="3">
    <source>
        <dbReference type="ARBA" id="ARBA00022741"/>
    </source>
</evidence>
<dbReference type="OrthoDB" id="535945at2759"/>
<protein>
    <recommendedName>
        <fullName evidence="1">non-specific protein-tyrosine kinase</fullName>
        <ecNumber evidence="1">2.7.10.2</ecNumber>
    </recommendedName>
</protein>
<dbReference type="Gene3D" id="1.10.510.10">
    <property type="entry name" value="Transferase(Phosphotransferase) domain 1"/>
    <property type="match status" value="1"/>
</dbReference>
<dbReference type="GO" id="GO:0005524">
    <property type="term" value="F:ATP binding"/>
    <property type="evidence" value="ECO:0007669"/>
    <property type="project" value="UniProtKB-UniRule"/>
</dbReference>
<evidence type="ECO:0000256" key="1">
    <source>
        <dbReference type="ARBA" id="ARBA00011903"/>
    </source>
</evidence>
<comment type="catalytic activity">
    <reaction evidence="8">
        <text>L-tyrosyl-[protein] + ATP = O-phospho-L-tyrosyl-[protein] + ADP + H(+)</text>
        <dbReference type="Rhea" id="RHEA:10596"/>
        <dbReference type="Rhea" id="RHEA-COMP:10136"/>
        <dbReference type="Rhea" id="RHEA-COMP:20101"/>
        <dbReference type="ChEBI" id="CHEBI:15378"/>
        <dbReference type="ChEBI" id="CHEBI:30616"/>
        <dbReference type="ChEBI" id="CHEBI:46858"/>
        <dbReference type="ChEBI" id="CHEBI:61978"/>
        <dbReference type="ChEBI" id="CHEBI:456216"/>
        <dbReference type="EC" id="2.7.10.2"/>
    </reaction>
</comment>
<dbReference type="Gene3D" id="3.30.505.10">
    <property type="entry name" value="SH2 domain"/>
    <property type="match status" value="2"/>
</dbReference>
<reference evidence="15 16" key="1">
    <citation type="journal article" date="2018" name="Sci. Rep.">
        <title>Genomic signatures of local adaptation to the degree of environmental predictability in rotifers.</title>
        <authorList>
            <person name="Franch-Gras L."/>
            <person name="Hahn C."/>
            <person name="Garcia-Roger E.M."/>
            <person name="Carmona M.J."/>
            <person name="Serra M."/>
            <person name="Gomez A."/>
        </authorList>
    </citation>
    <scope>NUCLEOTIDE SEQUENCE [LARGE SCALE GENOMIC DNA]</scope>
    <source>
        <strain evidence="15">HYR1</strain>
    </source>
</reference>
<dbReference type="SMART" id="SM00252">
    <property type="entry name" value="SH2"/>
    <property type="match status" value="2"/>
</dbReference>
<dbReference type="AlphaFoldDB" id="A0A3M7QR52"/>
<dbReference type="PROSITE" id="PS50001">
    <property type="entry name" value="SH2"/>
    <property type="match status" value="2"/>
</dbReference>
<dbReference type="Proteomes" id="UP000276133">
    <property type="component" value="Unassembled WGS sequence"/>
</dbReference>
<sequence length="639" mass="73947">MTNAYTSPSDVAYFYGRINREEANKILDERGSPNGLYLLREQLFEAGSYTLSICFEARVNHYKIERQEDGTVKIDKGRKFVGPVELVEYHKLELDGLITRPSIACNRPANILPINYLFIIDAEFYNLVEDEIGRQMTKYKQAHRLQLTDSQFKVEVNNARKRYRYKYERIVLKTLHLSQKWFHAELDRRAANSLLHKSGLEDGKFLVRSTRSKVEPSRHEFKISLCYNNEIKHYQIKSTEWDKYCIEGGPEFDSITQLVDYYHRCSDGLAVALSSPLIPQIRLSPSLGKNSHINSTNNVYNSFRNYEMVVETRHHHAANSNAAAYVDDEPHNPNNVTNLDNVPEEKRNFFKDEENYDYDFLPTNTIDIKDLVFYDKLGSGCFGSVFRGALKSRHAETPVAIKQLNYETEESKDEIGKEADLMRSLNNPFVVKFIGMCFHKNGSLMIVLELAKLGPLHKYLRAHKDMSIVKIVRLCYQVACAMQYLSCKNLVHRDLAARNVLLVSEELAKVSDFGMSRRMNENKYYETHSQGKWPLKWYPPDAIHTGKFDEKSDVWSFGVTCWEATSYGGRPYQGVDIGCLLVKLENGDRLPKPPQCPFELYNLMLKCWQQAKTHRPAFSQVVTEMRAIVKDLYNLDLDY</sequence>
<dbReference type="EC" id="2.7.10.2" evidence="1"/>
<evidence type="ECO:0000313" key="16">
    <source>
        <dbReference type="Proteomes" id="UP000276133"/>
    </source>
</evidence>
<organism evidence="15 16">
    <name type="scientific">Brachionus plicatilis</name>
    <name type="common">Marine rotifer</name>
    <name type="synonym">Brachionus muelleri</name>
    <dbReference type="NCBI Taxonomy" id="10195"/>
    <lineage>
        <taxon>Eukaryota</taxon>
        <taxon>Metazoa</taxon>
        <taxon>Spiralia</taxon>
        <taxon>Gnathifera</taxon>
        <taxon>Rotifera</taxon>
        <taxon>Eurotatoria</taxon>
        <taxon>Monogononta</taxon>
        <taxon>Pseudotrocha</taxon>
        <taxon>Ploima</taxon>
        <taxon>Brachionidae</taxon>
        <taxon>Brachionus</taxon>
    </lineage>
</organism>
<feature type="active site" description="Proton acceptor" evidence="9">
    <location>
        <position position="494"/>
    </location>
</feature>
<dbReference type="Pfam" id="PF07714">
    <property type="entry name" value="PK_Tyr_Ser-Thr"/>
    <property type="match status" value="1"/>
</dbReference>
<evidence type="ECO:0000256" key="5">
    <source>
        <dbReference type="ARBA" id="ARBA00022840"/>
    </source>
</evidence>
<gene>
    <name evidence="15" type="ORF">BpHYR1_039793</name>
</gene>
<evidence type="ECO:0000256" key="9">
    <source>
        <dbReference type="PIRSR" id="PIRSR000604-1"/>
    </source>
</evidence>
<feature type="domain" description="SH2" evidence="13">
    <location>
        <begin position="181"/>
        <end position="277"/>
    </location>
</feature>
<dbReference type="Pfam" id="PF00017">
    <property type="entry name" value="SH2"/>
    <property type="match status" value="2"/>
</dbReference>
<evidence type="ECO:0000256" key="12">
    <source>
        <dbReference type="PROSITE-ProRule" id="PRU10141"/>
    </source>
</evidence>
<keyword evidence="3 10" id="KW-0547">Nucleotide-binding</keyword>
<dbReference type="GO" id="GO:0004715">
    <property type="term" value="F:non-membrane spanning protein tyrosine kinase activity"/>
    <property type="evidence" value="ECO:0007669"/>
    <property type="project" value="UniProtKB-EC"/>
</dbReference>
<evidence type="ECO:0000256" key="11">
    <source>
        <dbReference type="PROSITE-ProRule" id="PRU00191"/>
    </source>
</evidence>
<evidence type="ECO:0000256" key="4">
    <source>
        <dbReference type="ARBA" id="ARBA00022777"/>
    </source>
</evidence>
<dbReference type="InterPro" id="IPR017441">
    <property type="entry name" value="Protein_kinase_ATP_BS"/>
</dbReference>
<name>A0A3M7QR52_BRAPC</name>
<dbReference type="GO" id="GO:0005737">
    <property type="term" value="C:cytoplasm"/>
    <property type="evidence" value="ECO:0007669"/>
    <property type="project" value="InterPro"/>
</dbReference>
<evidence type="ECO:0000256" key="6">
    <source>
        <dbReference type="ARBA" id="ARBA00022859"/>
    </source>
</evidence>
<keyword evidence="4 15" id="KW-0418">Kinase</keyword>
<dbReference type="SUPFAM" id="SSF55550">
    <property type="entry name" value="SH2 domain"/>
    <property type="match status" value="2"/>
</dbReference>
<dbReference type="STRING" id="10195.A0A3M7QR52"/>
<dbReference type="GO" id="GO:0002376">
    <property type="term" value="P:immune system process"/>
    <property type="evidence" value="ECO:0007669"/>
    <property type="project" value="UniProtKB-KW"/>
</dbReference>
<keyword evidence="7" id="KW-0829">Tyrosine-protein kinase</keyword>
<dbReference type="InterPro" id="IPR012234">
    <property type="entry name" value="Tyr_kinase_non-rcpt_SYK/ZAP70"/>
</dbReference>
<evidence type="ECO:0000313" key="15">
    <source>
        <dbReference type="EMBL" id="RNA13561.1"/>
    </source>
</evidence>
<dbReference type="InterPro" id="IPR008266">
    <property type="entry name" value="Tyr_kinase_AS"/>
</dbReference>
<feature type="binding site" evidence="10 12">
    <location>
        <position position="402"/>
    </location>
    <ligand>
        <name>ATP</name>
        <dbReference type="ChEBI" id="CHEBI:30616"/>
    </ligand>
</feature>
<keyword evidence="16" id="KW-1185">Reference proteome</keyword>
<dbReference type="PRINTS" id="PR00401">
    <property type="entry name" value="SH2DOMAIN"/>
</dbReference>
<evidence type="ECO:0000256" key="7">
    <source>
        <dbReference type="ARBA" id="ARBA00023137"/>
    </source>
</evidence>
<feature type="binding site" evidence="10">
    <location>
        <begin position="377"/>
        <end position="385"/>
    </location>
    <ligand>
        <name>ATP</name>
        <dbReference type="ChEBI" id="CHEBI:30616"/>
    </ligand>
</feature>
<dbReference type="GO" id="GO:0035556">
    <property type="term" value="P:intracellular signal transduction"/>
    <property type="evidence" value="ECO:0007669"/>
    <property type="project" value="InterPro"/>
</dbReference>
<dbReference type="PROSITE" id="PS50011">
    <property type="entry name" value="PROTEIN_KINASE_DOM"/>
    <property type="match status" value="1"/>
</dbReference>
<dbReference type="InterPro" id="IPR000719">
    <property type="entry name" value="Prot_kinase_dom"/>
</dbReference>
<evidence type="ECO:0000256" key="2">
    <source>
        <dbReference type="ARBA" id="ARBA00022679"/>
    </source>
</evidence>
<comment type="caution">
    <text evidence="15">The sequence shown here is derived from an EMBL/GenBank/DDBJ whole genome shotgun (WGS) entry which is preliminary data.</text>
</comment>
<feature type="domain" description="SH2" evidence="13">
    <location>
        <begin position="13"/>
        <end position="109"/>
    </location>
</feature>
<keyword evidence="11" id="KW-0727">SH2 domain</keyword>
<dbReference type="PRINTS" id="PR00109">
    <property type="entry name" value="TYRKINASE"/>
</dbReference>
<evidence type="ECO:0000259" key="13">
    <source>
        <dbReference type="PROSITE" id="PS50001"/>
    </source>
</evidence>
<dbReference type="InterPro" id="IPR011009">
    <property type="entry name" value="Kinase-like_dom_sf"/>
</dbReference>
<dbReference type="InterPro" id="IPR020635">
    <property type="entry name" value="Tyr_kinase_cat_dom"/>
</dbReference>
<dbReference type="PIRSF" id="PIRSF000604">
    <property type="entry name" value="TyrPK_SYK"/>
    <property type="match status" value="1"/>
</dbReference>
<dbReference type="EMBL" id="REGN01005378">
    <property type="protein sequence ID" value="RNA13561.1"/>
    <property type="molecule type" value="Genomic_DNA"/>
</dbReference>
<dbReference type="FunFam" id="1.10.510.10:FF:000216">
    <property type="entry name" value="Tyrosine-protein kinase SYK"/>
    <property type="match status" value="1"/>
</dbReference>
<keyword evidence="6" id="KW-0391">Immunity</keyword>
<evidence type="ECO:0000256" key="8">
    <source>
        <dbReference type="ARBA" id="ARBA00051245"/>
    </source>
</evidence>
<dbReference type="InterPro" id="IPR001245">
    <property type="entry name" value="Ser-Thr/Tyr_kinase_cat_dom"/>
</dbReference>
<dbReference type="PROSITE" id="PS00107">
    <property type="entry name" value="PROTEIN_KINASE_ATP"/>
    <property type="match status" value="1"/>
</dbReference>
<dbReference type="InterPro" id="IPR050198">
    <property type="entry name" value="Non-receptor_tyrosine_kinases"/>
</dbReference>
<dbReference type="InterPro" id="IPR036860">
    <property type="entry name" value="SH2_dom_sf"/>
</dbReference>
<dbReference type="PANTHER" id="PTHR24418">
    <property type="entry name" value="TYROSINE-PROTEIN KINASE"/>
    <property type="match status" value="1"/>
</dbReference>
<dbReference type="CDD" id="cd00192">
    <property type="entry name" value="PTKc"/>
    <property type="match status" value="1"/>
</dbReference>
<dbReference type="SUPFAM" id="SSF56112">
    <property type="entry name" value="Protein kinase-like (PK-like)"/>
    <property type="match status" value="1"/>
</dbReference>
<dbReference type="InterPro" id="IPR000980">
    <property type="entry name" value="SH2"/>
</dbReference>
<evidence type="ECO:0000259" key="14">
    <source>
        <dbReference type="PROSITE" id="PS50011"/>
    </source>
</evidence>
<feature type="domain" description="Protein kinase" evidence="14">
    <location>
        <begin position="371"/>
        <end position="629"/>
    </location>
</feature>
<keyword evidence="2 15" id="KW-0808">Transferase</keyword>
<proteinExistence type="predicted"/>
<evidence type="ECO:0000256" key="10">
    <source>
        <dbReference type="PIRSR" id="PIRSR000604-2"/>
    </source>
</evidence>
<dbReference type="SMART" id="SM00219">
    <property type="entry name" value="TyrKc"/>
    <property type="match status" value="1"/>
</dbReference>